<dbReference type="Proteomes" id="UP000019132">
    <property type="component" value="Unassembled WGS sequence"/>
</dbReference>
<dbReference type="VEuPathDB" id="FungiDB:PYU1_G001406"/>
<sequence length="89" mass="9879">MNEGLSLSWEWCIPHMANAATKWAGGLADNKADSHNIEMTELVERIKKTICTVRAVEKMGDLFQALCQLHGVWKDDAAARLQLTPSGVR</sequence>
<name>K3W8W5_GLOUD</name>
<dbReference type="InParanoid" id="K3W8W5"/>
<reference evidence="2" key="1">
    <citation type="journal article" date="2010" name="Genome Biol.">
        <title>Genome sequence of the necrotrophic plant pathogen Pythium ultimum reveals original pathogenicity mechanisms and effector repertoire.</title>
        <authorList>
            <person name="Levesque C.A."/>
            <person name="Brouwer H."/>
            <person name="Cano L."/>
            <person name="Hamilton J.P."/>
            <person name="Holt C."/>
            <person name="Huitema E."/>
            <person name="Raffaele S."/>
            <person name="Robideau G.P."/>
            <person name="Thines M."/>
            <person name="Win J."/>
            <person name="Zerillo M.M."/>
            <person name="Beakes G.W."/>
            <person name="Boore J.L."/>
            <person name="Busam D."/>
            <person name="Dumas B."/>
            <person name="Ferriera S."/>
            <person name="Fuerstenberg S.I."/>
            <person name="Gachon C.M."/>
            <person name="Gaulin E."/>
            <person name="Govers F."/>
            <person name="Grenville-Briggs L."/>
            <person name="Horner N."/>
            <person name="Hostetler J."/>
            <person name="Jiang R.H."/>
            <person name="Johnson J."/>
            <person name="Krajaejun T."/>
            <person name="Lin H."/>
            <person name="Meijer H.J."/>
            <person name="Moore B."/>
            <person name="Morris P."/>
            <person name="Phuntmart V."/>
            <person name="Puiu D."/>
            <person name="Shetty J."/>
            <person name="Stajich J.E."/>
            <person name="Tripathy S."/>
            <person name="Wawra S."/>
            <person name="van West P."/>
            <person name="Whitty B.R."/>
            <person name="Coutinho P.M."/>
            <person name="Henrissat B."/>
            <person name="Martin F."/>
            <person name="Thomas P.D."/>
            <person name="Tyler B.M."/>
            <person name="De Vries R.P."/>
            <person name="Kamoun S."/>
            <person name="Yandell M."/>
            <person name="Tisserat N."/>
            <person name="Buell C.R."/>
        </authorList>
    </citation>
    <scope>NUCLEOTIDE SEQUENCE</scope>
    <source>
        <strain evidence="2">DAOM:BR144</strain>
    </source>
</reference>
<reference evidence="2" key="2">
    <citation type="submission" date="2010-04" db="EMBL/GenBank/DDBJ databases">
        <authorList>
            <person name="Buell R."/>
            <person name="Hamilton J."/>
            <person name="Hostetler J."/>
        </authorList>
    </citation>
    <scope>NUCLEOTIDE SEQUENCE [LARGE SCALE GENOMIC DNA]</scope>
    <source>
        <strain evidence="2">DAOM:BR144</strain>
    </source>
</reference>
<proteinExistence type="predicted"/>
<accession>K3W8W5</accession>
<protein>
    <submittedName>
        <fullName evidence="1">Uncharacterized protein</fullName>
    </submittedName>
</protein>
<evidence type="ECO:0000313" key="1">
    <source>
        <dbReference type="EnsemblProtists" id="PYU1_T001406"/>
    </source>
</evidence>
<keyword evidence="2" id="KW-1185">Reference proteome</keyword>
<dbReference type="EnsemblProtists" id="PYU1_T001406">
    <property type="protein sequence ID" value="PYU1_T001406"/>
    <property type="gene ID" value="PYU1_G001406"/>
</dbReference>
<evidence type="ECO:0000313" key="2">
    <source>
        <dbReference type="Proteomes" id="UP000019132"/>
    </source>
</evidence>
<reference evidence="1" key="3">
    <citation type="submission" date="2015-02" db="UniProtKB">
        <authorList>
            <consortium name="EnsemblProtists"/>
        </authorList>
    </citation>
    <scope>IDENTIFICATION</scope>
    <source>
        <strain evidence="1">DAOM BR144</strain>
    </source>
</reference>
<dbReference type="EMBL" id="GL376626">
    <property type="status" value="NOT_ANNOTATED_CDS"/>
    <property type="molecule type" value="Genomic_DNA"/>
</dbReference>
<dbReference type="AlphaFoldDB" id="K3W8W5"/>
<organism evidence="1 2">
    <name type="scientific">Globisporangium ultimum (strain ATCC 200006 / CBS 805.95 / DAOM BR144)</name>
    <name type="common">Pythium ultimum</name>
    <dbReference type="NCBI Taxonomy" id="431595"/>
    <lineage>
        <taxon>Eukaryota</taxon>
        <taxon>Sar</taxon>
        <taxon>Stramenopiles</taxon>
        <taxon>Oomycota</taxon>
        <taxon>Peronosporomycetes</taxon>
        <taxon>Pythiales</taxon>
        <taxon>Pythiaceae</taxon>
        <taxon>Globisporangium</taxon>
    </lineage>
</organism>
<dbReference type="HOGENOM" id="CLU_2459690_0_0_1"/>